<dbReference type="InterPro" id="IPR000577">
    <property type="entry name" value="Carb_kinase_FGGY"/>
</dbReference>
<dbReference type="InterPro" id="IPR018484">
    <property type="entry name" value="FGGY_N"/>
</dbReference>
<evidence type="ECO:0000313" key="8">
    <source>
        <dbReference type="EMBL" id="KAB8195340.1"/>
    </source>
</evidence>
<dbReference type="AlphaFoldDB" id="A0A5C4WNR5"/>
<dbReference type="InterPro" id="IPR043129">
    <property type="entry name" value="ATPase_NBD"/>
</dbReference>
<dbReference type="Pfam" id="PF02782">
    <property type="entry name" value="FGGY_C"/>
    <property type="match status" value="1"/>
</dbReference>
<protein>
    <recommendedName>
        <fullName evidence="10">Carbohydrate kinase</fullName>
    </recommendedName>
</protein>
<keyword evidence="2" id="KW-0119">Carbohydrate metabolism</keyword>
<evidence type="ECO:0000256" key="4">
    <source>
        <dbReference type="ARBA" id="ARBA00022777"/>
    </source>
</evidence>
<keyword evidence="4" id="KW-0418">Kinase</keyword>
<dbReference type="EMBL" id="VDLX02000004">
    <property type="protein sequence ID" value="KAB8195340.1"/>
    <property type="molecule type" value="Genomic_DNA"/>
</dbReference>
<evidence type="ECO:0000259" key="7">
    <source>
        <dbReference type="Pfam" id="PF02782"/>
    </source>
</evidence>
<dbReference type="RefSeq" id="WP_139630779.1">
    <property type="nucleotide sequence ID" value="NZ_VDLX02000004.1"/>
</dbReference>
<evidence type="ECO:0000259" key="6">
    <source>
        <dbReference type="Pfam" id="PF00370"/>
    </source>
</evidence>
<evidence type="ECO:0008006" key="10">
    <source>
        <dbReference type="Google" id="ProtNLM"/>
    </source>
</evidence>
<dbReference type="GO" id="GO:0005975">
    <property type="term" value="P:carbohydrate metabolic process"/>
    <property type="evidence" value="ECO:0007669"/>
    <property type="project" value="InterPro"/>
</dbReference>
<dbReference type="PIRSF" id="PIRSF000538">
    <property type="entry name" value="GlpK"/>
    <property type="match status" value="1"/>
</dbReference>
<evidence type="ECO:0000256" key="5">
    <source>
        <dbReference type="SAM" id="MobiDB-lite"/>
    </source>
</evidence>
<organism evidence="8 9">
    <name type="scientific">Nonomuraea phyllanthi</name>
    <dbReference type="NCBI Taxonomy" id="2219224"/>
    <lineage>
        <taxon>Bacteria</taxon>
        <taxon>Bacillati</taxon>
        <taxon>Actinomycetota</taxon>
        <taxon>Actinomycetes</taxon>
        <taxon>Streptosporangiales</taxon>
        <taxon>Streptosporangiaceae</taxon>
        <taxon>Nonomuraea</taxon>
    </lineage>
</organism>
<gene>
    <name evidence="8" type="ORF">FH608_013370</name>
</gene>
<reference evidence="8 9" key="1">
    <citation type="submission" date="2019-10" db="EMBL/GenBank/DDBJ databases">
        <title>Nonomuraea sp. nov., isolated from Phyllanthus amarus.</title>
        <authorList>
            <person name="Klykleung N."/>
            <person name="Tanasupawat S."/>
        </authorList>
    </citation>
    <scope>NUCLEOTIDE SEQUENCE [LARGE SCALE GENOMIC DNA]</scope>
    <source>
        <strain evidence="8 9">PA1-10</strain>
    </source>
</reference>
<evidence type="ECO:0000313" key="9">
    <source>
        <dbReference type="Proteomes" id="UP000312512"/>
    </source>
</evidence>
<comment type="similarity">
    <text evidence="1">Belongs to the FGGY kinase family.</text>
</comment>
<dbReference type="CDD" id="cd07773">
    <property type="entry name" value="ASKHA_NBD_FGGY_FK"/>
    <property type="match status" value="1"/>
</dbReference>
<feature type="compositionally biased region" description="Low complexity" evidence="5">
    <location>
        <begin position="518"/>
        <end position="528"/>
    </location>
</feature>
<dbReference type="Pfam" id="PF00370">
    <property type="entry name" value="FGGY_N"/>
    <property type="match status" value="1"/>
</dbReference>
<feature type="domain" description="Carbohydrate kinase FGGY N-terminal" evidence="6">
    <location>
        <begin position="5"/>
        <end position="227"/>
    </location>
</feature>
<feature type="compositionally biased region" description="Low complexity" evidence="5">
    <location>
        <begin position="304"/>
        <end position="324"/>
    </location>
</feature>
<feature type="region of interest" description="Disordered" evidence="5">
    <location>
        <begin position="511"/>
        <end position="539"/>
    </location>
</feature>
<sequence>MRLLAGVDVGTTHVKVGFFDEGGGCVASVRRATPRELPALVAAVTRGLGECAERAGRGPEAIGIAGMAETGVPLDAAGRPLTPLLWWNDPRAAAEAATLGRDAEALYALTGRRADPKAPLAKWLWLQAHAPEVPAAMRWWAHVPDAVAYALTGRLRTHETLAARTLAYDVAAGDYDADLLALAGLRPAALPRPAGAVEPVGPLTAPVSGVALGVPVVIAGHDHAVGAWAAGVRRPGDVADSLGTAEAVMVMSDSRPEPRTGLALGITTDPSLDGARAVVVGGLPTSGAMVDWLLALPPDPPLPAELTSQPGGDGDPAGAQAGPSGADGGSTGDSVRPSGDRAGRGGEGGYGALPGLLAEVRLPTGILVEPYLRGRVAPAPDPGRRVTVSGFGPGHTRGDLLAAAIEGTCLHARWMLDELTAVTGTTPERLVVLGGQVRIPLWMRVKAAVSPVPVEVVRSRDAVCAGAALIAGQAGGSLDDVPLLPREHRPPDPGLASAYLPLYERFVATARAPGRHAPPTSTRGSTRTSPEHGTGSEHS</sequence>
<dbReference type="Proteomes" id="UP000312512">
    <property type="component" value="Unassembled WGS sequence"/>
</dbReference>
<dbReference type="GO" id="GO:0016301">
    <property type="term" value="F:kinase activity"/>
    <property type="evidence" value="ECO:0007669"/>
    <property type="project" value="UniProtKB-KW"/>
</dbReference>
<proteinExistence type="inferred from homology"/>
<feature type="domain" description="Carbohydrate kinase FGGY C-terminal" evidence="7">
    <location>
        <begin position="241"/>
        <end position="472"/>
    </location>
</feature>
<feature type="region of interest" description="Disordered" evidence="5">
    <location>
        <begin position="300"/>
        <end position="347"/>
    </location>
</feature>
<keyword evidence="2" id="KW-0859">Xylose metabolism</keyword>
<name>A0A5C4WNR5_9ACTN</name>
<dbReference type="InterPro" id="IPR018485">
    <property type="entry name" value="FGGY_C"/>
</dbReference>
<dbReference type="OrthoDB" id="9782710at2"/>
<comment type="caution">
    <text evidence="8">The sequence shown here is derived from an EMBL/GenBank/DDBJ whole genome shotgun (WGS) entry which is preliminary data.</text>
</comment>
<evidence type="ECO:0000256" key="2">
    <source>
        <dbReference type="ARBA" id="ARBA00022629"/>
    </source>
</evidence>
<evidence type="ECO:0000256" key="3">
    <source>
        <dbReference type="ARBA" id="ARBA00022679"/>
    </source>
</evidence>
<dbReference type="Gene3D" id="3.30.420.40">
    <property type="match status" value="2"/>
</dbReference>
<keyword evidence="3" id="KW-0808">Transferase</keyword>
<dbReference type="PANTHER" id="PTHR43095">
    <property type="entry name" value="SUGAR KINASE"/>
    <property type="match status" value="1"/>
</dbReference>
<evidence type="ECO:0000256" key="1">
    <source>
        <dbReference type="ARBA" id="ARBA00009156"/>
    </source>
</evidence>
<dbReference type="SUPFAM" id="SSF53067">
    <property type="entry name" value="Actin-like ATPase domain"/>
    <property type="match status" value="2"/>
</dbReference>
<accession>A0A5C4WNR5</accession>
<keyword evidence="9" id="KW-1185">Reference proteome</keyword>
<dbReference type="InterPro" id="IPR050406">
    <property type="entry name" value="FGGY_Carb_Kinase"/>
</dbReference>
<dbReference type="PANTHER" id="PTHR43095:SF5">
    <property type="entry name" value="XYLULOSE KINASE"/>
    <property type="match status" value="1"/>
</dbReference>